<name>A0A5R8KLN4_9BACT</name>
<feature type="transmembrane region" description="Helical" evidence="2">
    <location>
        <begin position="24"/>
        <end position="44"/>
    </location>
</feature>
<feature type="transmembrane region" description="Helical" evidence="2">
    <location>
        <begin position="130"/>
        <end position="150"/>
    </location>
</feature>
<keyword evidence="4" id="KW-1185">Reference proteome</keyword>
<evidence type="ECO:0000313" key="3">
    <source>
        <dbReference type="EMBL" id="TLD72659.1"/>
    </source>
</evidence>
<evidence type="ECO:0000313" key="4">
    <source>
        <dbReference type="Proteomes" id="UP000306196"/>
    </source>
</evidence>
<dbReference type="AlphaFoldDB" id="A0A5R8KLN4"/>
<evidence type="ECO:0000256" key="1">
    <source>
        <dbReference type="ARBA" id="ARBA00023115"/>
    </source>
</evidence>
<organism evidence="3 4">
    <name type="scientific">Phragmitibacter flavus</name>
    <dbReference type="NCBI Taxonomy" id="2576071"/>
    <lineage>
        <taxon>Bacteria</taxon>
        <taxon>Pseudomonadati</taxon>
        <taxon>Verrucomicrobiota</taxon>
        <taxon>Verrucomicrobiia</taxon>
        <taxon>Verrucomicrobiales</taxon>
        <taxon>Verrucomicrobiaceae</taxon>
        <taxon>Phragmitibacter</taxon>
    </lineage>
</organism>
<dbReference type="GO" id="GO:0006596">
    <property type="term" value="P:polyamine biosynthetic process"/>
    <property type="evidence" value="ECO:0007669"/>
    <property type="project" value="UniProtKB-KW"/>
</dbReference>
<keyword evidence="2" id="KW-0812">Transmembrane</keyword>
<protein>
    <recommendedName>
        <fullName evidence="5">Ferrichrome ABC transporter permease</fullName>
    </recommendedName>
</protein>
<feature type="transmembrane region" description="Helical" evidence="2">
    <location>
        <begin position="192"/>
        <end position="213"/>
    </location>
</feature>
<keyword evidence="2" id="KW-0472">Membrane</keyword>
<feature type="transmembrane region" description="Helical" evidence="2">
    <location>
        <begin position="277"/>
        <end position="294"/>
    </location>
</feature>
<dbReference type="SUPFAM" id="SSF53335">
    <property type="entry name" value="S-adenosyl-L-methionine-dependent methyltransferases"/>
    <property type="match status" value="1"/>
</dbReference>
<dbReference type="InterPro" id="IPR029063">
    <property type="entry name" value="SAM-dependent_MTases_sf"/>
</dbReference>
<dbReference type="PANTHER" id="PTHR43317:SF1">
    <property type="entry name" value="THERMOSPERMINE SYNTHASE ACAULIS5"/>
    <property type="match status" value="1"/>
</dbReference>
<evidence type="ECO:0008006" key="5">
    <source>
        <dbReference type="Google" id="ProtNLM"/>
    </source>
</evidence>
<keyword evidence="2" id="KW-1133">Transmembrane helix</keyword>
<feature type="transmembrane region" description="Helical" evidence="2">
    <location>
        <begin position="162"/>
        <end position="180"/>
    </location>
</feature>
<dbReference type="EMBL" id="VAUV01000001">
    <property type="protein sequence ID" value="TLD72659.1"/>
    <property type="molecule type" value="Genomic_DNA"/>
</dbReference>
<gene>
    <name evidence="3" type="ORF">FEM03_00875</name>
</gene>
<sequence>MILAASGPLLQSWFSELYPGRSPFRLYAVSNIGSLLALLTYPFLFEVYFPVSQQSMFWSAGFVTYALALAVAASLFARNRISPSPEASQASFESGPAQRTTAFHRLLWISFSACGSILLLAITSQLGEDVAVIPFLWVVPLALYLLTFVIAFDHSRWYSRKFAISASVLAVGLMIVQMNGHYSPAGSWSIPWQVVTFCAALFFTCLVCHGEIVRLKPPARFLTEFYLLISVGGALGGVFVSLVAPHIFTGYWELHFGLVLLAFLITLQLIPTLKTRGSIAAVWIVVLVGMIWGLNRNVVLSKSGVIASSRGFFGVLNVREQQIPGSHTFRSLYHGKTIHGLQFKTPSHEKMGTAYYHYRSGVGRAFEFLHQRQAGGSDNNNNNKSLHVGLLGLGIGTLATYAQPGDRFRCYEINHGVVDLARSHFTYLKNSQGEIDIILGDGRISMERELHAGKANRYDLLVIDAFSGHAPPIHLLTQEALELYFAHLKEDGILALHISNGEIDFSDPIRNHAARSGMQALQVIHQPEGGIPSIWALVTRNEDFAQHLDQSGQLTPWARPKPKKVVWTDDFNSLLQALRYRATSPITRFHFPHFAHP</sequence>
<feature type="transmembrane region" description="Helical" evidence="2">
    <location>
        <begin position="106"/>
        <end position="124"/>
    </location>
</feature>
<accession>A0A5R8KLN4</accession>
<proteinExistence type="predicted"/>
<dbReference type="Gene3D" id="3.40.50.150">
    <property type="entry name" value="Vaccinia Virus protein VP39"/>
    <property type="match status" value="1"/>
</dbReference>
<comment type="caution">
    <text evidence="3">The sequence shown here is derived from an EMBL/GenBank/DDBJ whole genome shotgun (WGS) entry which is preliminary data.</text>
</comment>
<dbReference type="Proteomes" id="UP000306196">
    <property type="component" value="Unassembled WGS sequence"/>
</dbReference>
<dbReference type="PANTHER" id="PTHR43317">
    <property type="entry name" value="THERMOSPERMINE SYNTHASE ACAULIS5"/>
    <property type="match status" value="1"/>
</dbReference>
<evidence type="ECO:0000256" key="2">
    <source>
        <dbReference type="SAM" id="Phobius"/>
    </source>
</evidence>
<reference evidence="3 4" key="1">
    <citation type="submission" date="2019-05" db="EMBL/GenBank/DDBJ databases">
        <title>Verrucobacter flavum gen. nov., sp. nov. a new member of the family Verrucomicrobiaceae.</title>
        <authorList>
            <person name="Szuroczki S."/>
            <person name="Abbaszade G."/>
            <person name="Szabo A."/>
            <person name="Felfoldi T."/>
            <person name="Schumann P."/>
            <person name="Boka K."/>
            <person name="Keki Z."/>
            <person name="Toumi M."/>
            <person name="Toth E."/>
        </authorList>
    </citation>
    <scope>NUCLEOTIDE SEQUENCE [LARGE SCALE GENOMIC DNA]</scope>
    <source>
        <strain evidence="3 4">MG-N-17</strain>
    </source>
</reference>
<keyword evidence="1" id="KW-0620">Polyamine biosynthesis</keyword>
<feature type="transmembrane region" description="Helical" evidence="2">
    <location>
        <begin position="254"/>
        <end position="270"/>
    </location>
</feature>
<feature type="transmembrane region" description="Helical" evidence="2">
    <location>
        <begin position="225"/>
        <end position="248"/>
    </location>
</feature>
<feature type="transmembrane region" description="Helical" evidence="2">
    <location>
        <begin position="56"/>
        <end position="77"/>
    </location>
</feature>